<sequence>MWFGKKNAPLPTGVITTSDGLELEIVTSYKYLGVWLDGTLSFSQHISKLQANVKSILGFLYCNRSSFTPAAKLTLIQMTILPMLDYGDVIYRSAGLTPPYLRYLLQPSSSTYNTRSANHILLNVPKAHTFLGRSSFQFAAASN</sequence>
<accession>A0A060XLT9</accession>
<reference evidence="1" key="1">
    <citation type="journal article" date="2014" name="Nat. Commun.">
        <title>The rainbow trout genome provides novel insights into evolution after whole-genome duplication in vertebrates.</title>
        <authorList>
            <person name="Berthelot C."/>
            <person name="Brunet F."/>
            <person name="Chalopin D."/>
            <person name="Juanchich A."/>
            <person name="Bernard M."/>
            <person name="Noel B."/>
            <person name="Bento P."/>
            <person name="Da Silva C."/>
            <person name="Labadie K."/>
            <person name="Alberti A."/>
            <person name="Aury J.M."/>
            <person name="Louis A."/>
            <person name="Dehais P."/>
            <person name="Bardou P."/>
            <person name="Montfort J."/>
            <person name="Klopp C."/>
            <person name="Cabau C."/>
            <person name="Gaspin C."/>
            <person name="Thorgaard G.H."/>
            <person name="Boussaha M."/>
            <person name="Quillet E."/>
            <person name="Guyomard R."/>
            <person name="Galiana D."/>
            <person name="Bobe J."/>
            <person name="Volff J.N."/>
            <person name="Genet C."/>
            <person name="Wincker P."/>
            <person name="Jaillon O."/>
            <person name="Roest Crollius H."/>
            <person name="Guiguen Y."/>
        </authorList>
    </citation>
    <scope>NUCLEOTIDE SEQUENCE [LARGE SCALE GENOMIC DNA]</scope>
</reference>
<dbReference type="STRING" id="8022.A0A060XLT9"/>
<protein>
    <submittedName>
        <fullName evidence="1">Uncharacterized protein</fullName>
    </submittedName>
</protein>
<name>A0A060XLT9_ONCMY</name>
<organism evidence="1 2">
    <name type="scientific">Oncorhynchus mykiss</name>
    <name type="common">Rainbow trout</name>
    <name type="synonym">Salmo gairdneri</name>
    <dbReference type="NCBI Taxonomy" id="8022"/>
    <lineage>
        <taxon>Eukaryota</taxon>
        <taxon>Metazoa</taxon>
        <taxon>Chordata</taxon>
        <taxon>Craniata</taxon>
        <taxon>Vertebrata</taxon>
        <taxon>Euteleostomi</taxon>
        <taxon>Actinopterygii</taxon>
        <taxon>Neopterygii</taxon>
        <taxon>Teleostei</taxon>
        <taxon>Protacanthopterygii</taxon>
        <taxon>Salmoniformes</taxon>
        <taxon>Salmonidae</taxon>
        <taxon>Salmoninae</taxon>
        <taxon>Oncorhynchus</taxon>
    </lineage>
</organism>
<evidence type="ECO:0000313" key="1">
    <source>
        <dbReference type="EMBL" id="CDQ80192.1"/>
    </source>
</evidence>
<reference evidence="1" key="2">
    <citation type="submission" date="2014-03" db="EMBL/GenBank/DDBJ databases">
        <authorList>
            <person name="Genoscope - CEA"/>
        </authorList>
    </citation>
    <scope>NUCLEOTIDE SEQUENCE</scope>
</reference>
<dbReference type="PaxDb" id="8022-A0A060XLT9"/>
<evidence type="ECO:0000313" key="2">
    <source>
        <dbReference type="Proteomes" id="UP000193380"/>
    </source>
</evidence>
<gene>
    <name evidence="1" type="ORF">GSONMT00033874001</name>
</gene>
<dbReference type="AlphaFoldDB" id="A0A060XLT9"/>
<dbReference type="EMBL" id="FR905564">
    <property type="protein sequence ID" value="CDQ80192.1"/>
    <property type="molecule type" value="Genomic_DNA"/>
</dbReference>
<dbReference type="Proteomes" id="UP000193380">
    <property type="component" value="Unassembled WGS sequence"/>
</dbReference>
<proteinExistence type="predicted"/>